<dbReference type="GO" id="GO:0005737">
    <property type="term" value="C:cytoplasm"/>
    <property type="evidence" value="ECO:0007669"/>
    <property type="project" value="TreeGrafter"/>
</dbReference>
<dbReference type="PANTHER" id="PTHR15326">
    <property type="entry name" value="SPERMATOGENESIS-ASSOCIATED PROTEIN 2/TAMOZHENNIC"/>
    <property type="match status" value="1"/>
</dbReference>
<evidence type="ECO:0000313" key="1">
    <source>
        <dbReference type="EMBL" id="CAH1955393.1"/>
    </source>
</evidence>
<keyword evidence="2" id="KW-1185">Reference proteome</keyword>
<protein>
    <submittedName>
        <fullName evidence="1">Uncharacterized protein</fullName>
    </submittedName>
</protein>
<accession>A0A9P0JL94</accession>
<sequence length="144" mass="17053">MVIMENYIPPQDRLDELWLELERCHLSYLELEESPEKIEQRNKLEEIIYEFLCIAPHRHKFCYAETEEVLQMSASRKKDFSAYKASTGFAAIQLYAGNLLSQPWRKEYRTIKRYLSRGFGRGSRCIHRYLSNAKNHGTSSSKLR</sequence>
<name>A0A9P0JL94_ACAOB</name>
<evidence type="ECO:0000313" key="2">
    <source>
        <dbReference type="Proteomes" id="UP001152888"/>
    </source>
</evidence>
<gene>
    <name evidence="1" type="ORF">ACAOBT_LOCUS1050</name>
</gene>
<dbReference type="PANTHER" id="PTHR15326:SF2">
    <property type="entry name" value="PROTEIN TAMOZHENNIC"/>
    <property type="match status" value="1"/>
</dbReference>
<dbReference type="EMBL" id="CAKOFQ010006660">
    <property type="protein sequence ID" value="CAH1955393.1"/>
    <property type="molecule type" value="Genomic_DNA"/>
</dbReference>
<dbReference type="OrthoDB" id="9837000at2759"/>
<dbReference type="Gene3D" id="1.20.58.2190">
    <property type="match status" value="1"/>
</dbReference>
<dbReference type="Proteomes" id="UP001152888">
    <property type="component" value="Unassembled WGS sequence"/>
</dbReference>
<organism evidence="1 2">
    <name type="scientific">Acanthoscelides obtectus</name>
    <name type="common">Bean weevil</name>
    <name type="synonym">Bruchus obtectus</name>
    <dbReference type="NCBI Taxonomy" id="200917"/>
    <lineage>
        <taxon>Eukaryota</taxon>
        <taxon>Metazoa</taxon>
        <taxon>Ecdysozoa</taxon>
        <taxon>Arthropoda</taxon>
        <taxon>Hexapoda</taxon>
        <taxon>Insecta</taxon>
        <taxon>Pterygota</taxon>
        <taxon>Neoptera</taxon>
        <taxon>Endopterygota</taxon>
        <taxon>Coleoptera</taxon>
        <taxon>Polyphaga</taxon>
        <taxon>Cucujiformia</taxon>
        <taxon>Chrysomeloidea</taxon>
        <taxon>Chrysomelidae</taxon>
        <taxon>Bruchinae</taxon>
        <taxon>Bruchini</taxon>
        <taxon>Acanthoscelides</taxon>
    </lineage>
</organism>
<comment type="caution">
    <text evidence="1">The sequence shown here is derived from an EMBL/GenBank/DDBJ whole genome shotgun (WGS) entry which is preliminary data.</text>
</comment>
<dbReference type="AlphaFoldDB" id="A0A9P0JL94"/>
<reference evidence="1" key="1">
    <citation type="submission" date="2022-03" db="EMBL/GenBank/DDBJ databases">
        <authorList>
            <person name="Sayadi A."/>
        </authorList>
    </citation>
    <scope>NUCLEOTIDE SEQUENCE</scope>
</reference>
<proteinExistence type="predicted"/>